<reference evidence="2 3" key="1">
    <citation type="submission" date="2019-06" db="EMBL/GenBank/DDBJ databases">
        <title>Sorghum-associated microbial communities from plants grown in Nebraska, USA.</title>
        <authorList>
            <person name="Schachtman D."/>
        </authorList>
    </citation>
    <scope>NUCLEOTIDE SEQUENCE [LARGE SCALE GENOMIC DNA]</scope>
    <source>
        <strain evidence="2 3">1225</strain>
    </source>
</reference>
<evidence type="ECO:0000256" key="1">
    <source>
        <dbReference type="SAM" id="MobiDB-lite"/>
    </source>
</evidence>
<comment type="caution">
    <text evidence="2">The sequence shown here is derived from an EMBL/GenBank/DDBJ whole genome shotgun (WGS) entry which is preliminary data.</text>
</comment>
<dbReference type="EMBL" id="VIWP01000009">
    <property type="protein sequence ID" value="TWF48068.1"/>
    <property type="molecule type" value="Genomic_DNA"/>
</dbReference>
<keyword evidence="3" id="KW-1185">Reference proteome</keyword>
<dbReference type="AlphaFoldDB" id="A0A561QCH2"/>
<gene>
    <name evidence="2" type="ORF">FHW37_109131</name>
</gene>
<protein>
    <submittedName>
        <fullName evidence="2">Uncharacterized protein</fullName>
    </submittedName>
</protein>
<feature type="region of interest" description="Disordered" evidence="1">
    <location>
        <begin position="1"/>
        <end position="31"/>
    </location>
</feature>
<name>A0A561QCH2_9HYPH</name>
<proteinExistence type="predicted"/>
<organism evidence="2 3">
    <name type="scientific">Neorhizobium alkalisoli</name>
    <dbReference type="NCBI Taxonomy" id="528178"/>
    <lineage>
        <taxon>Bacteria</taxon>
        <taxon>Pseudomonadati</taxon>
        <taxon>Pseudomonadota</taxon>
        <taxon>Alphaproteobacteria</taxon>
        <taxon>Hyphomicrobiales</taxon>
        <taxon>Rhizobiaceae</taxon>
        <taxon>Rhizobium/Agrobacterium group</taxon>
        <taxon>Neorhizobium</taxon>
    </lineage>
</organism>
<sequence length="51" mass="5550">MSSNISEHCMGSALGPVSWRDKTPERGATAEAVADNGCKDICPDRWSERIN</sequence>
<evidence type="ECO:0000313" key="3">
    <source>
        <dbReference type="Proteomes" id="UP000320653"/>
    </source>
</evidence>
<evidence type="ECO:0000313" key="2">
    <source>
        <dbReference type="EMBL" id="TWF48068.1"/>
    </source>
</evidence>
<accession>A0A561QCH2</accession>
<dbReference type="Proteomes" id="UP000320653">
    <property type="component" value="Unassembled WGS sequence"/>
</dbReference>